<dbReference type="RefSeq" id="WP_089275062.1">
    <property type="nucleotide sequence ID" value="NZ_FZOC01000006.1"/>
</dbReference>
<dbReference type="AlphaFoldDB" id="A0A239BXQ0"/>
<evidence type="ECO:0000313" key="2">
    <source>
        <dbReference type="Proteomes" id="UP000198324"/>
    </source>
</evidence>
<protein>
    <submittedName>
        <fullName evidence="1">Uncharacterized protein</fullName>
    </submittedName>
</protein>
<accession>A0A239BXQ0</accession>
<name>A0A239BXQ0_9BACT</name>
<reference evidence="1 2" key="1">
    <citation type="submission" date="2017-06" db="EMBL/GenBank/DDBJ databases">
        <authorList>
            <person name="Kim H.J."/>
            <person name="Triplett B.A."/>
        </authorList>
    </citation>
    <scope>NUCLEOTIDE SEQUENCE [LARGE SCALE GENOMIC DNA]</scope>
    <source>
        <strain evidence="1 2">DSM 13116</strain>
    </source>
</reference>
<proteinExistence type="predicted"/>
<gene>
    <name evidence="1" type="ORF">SAMN04488503_2870</name>
</gene>
<dbReference type="EMBL" id="FZOC01000006">
    <property type="protein sequence ID" value="SNS12825.1"/>
    <property type="molecule type" value="Genomic_DNA"/>
</dbReference>
<evidence type="ECO:0000313" key="1">
    <source>
        <dbReference type="EMBL" id="SNS12825.1"/>
    </source>
</evidence>
<keyword evidence="2" id="KW-1185">Reference proteome</keyword>
<dbReference type="Proteomes" id="UP000198324">
    <property type="component" value="Unassembled WGS sequence"/>
</dbReference>
<sequence>MSYDSSTMRLLGGVPGQQLFLYRTPDAIGAVSASGYFDRAVEEYNLTSGDIILAVSGFGALSVLDALVATVGGGVASTGLLS</sequence>
<dbReference type="OrthoDB" id="8451341at2"/>
<organism evidence="1 2">
    <name type="scientific">Humidesulfovibrio mexicanus</name>
    <dbReference type="NCBI Taxonomy" id="147047"/>
    <lineage>
        <taxon>Bacteria</taxon>
        <taxon>Pseudomonadati</taxon>
        <taxon>Thermodesulfobacteriota</taxon>
        <taxon>Desulfovibrionia</taxon>
        <taxon>Desulfovibrionales</taxon>
        <taxon>Desulfovibrionaceae</taxon>
        <taxon>Humidesulfovibrio</taxon>
    </lineage>
</organism>